<dbReference type="InterPro" id="IPR012677">
    <property type="entry name" value="Nucleotide-bd_a/b_plait_sf"/>
</dbReference>
<feature type="compositionally biased region" description="Basic and acidic residues" evidence="3">
    <location>
        <begin position="396"/>
        <end position="405"/>
    </location>
</feature>
<dbReference type="GeneID" id="108558895"/>
<organism evidence="6 7">
    <name type="scientific">Nicrophorus vespilloides</name>
    <name type="common">Boreal carrion beetle</name>
    <dbReference type="NCBI Taxonomy" id="110193"/>
    <lineage>
        <taxon>Eukaryota</taxon>
        <taxon>Metazoa</taxon>
        <taxon>Ecdysozoa</taxon>
        <taxon>Arthropoda</taxon>
        <taxon>Hexapoda</taxon>
        <taxon>Insecta</taxon>
        <taxon>Pterygota</taxon>
        <taxon>Neoptera</taxon>
        <taxon>Endopterygota</taxon>
        <taxon>Coleoptera</taxon>
        <taxon>Polyphaga</taxon>
        <taxon>Staphyliniformia</taxon>
        <taxon>Silphidae</taxon>
        <taxon>Nicrophorinae</taxon>
        <taxon>Nicrophorus</taxon>
    </lineage>
</organism>
<evidence type="ECO:0000256" key="2">
    <source>
        <dbReference type="PROSITE-ProRule" id="PRU00176"/>
    </source>
</evidence>
<dbReference type="Pfam" id="PF00076">
    <property type="entry name" value="RRM_1"/>
    <property type="match status" value="2"/>
</dbReference>
<dbReference type="RefSeq" id="XP_017771440.1">
    <property type="nucleotide sequence ID" value="XM_017915951.1"/>
</dbReference>
<proteinExistence type="predicted"/>
<evidence type="ECO:0000256" key="3">
    <source>
        <dbReference type="SAM" id="MobiDB-lite"/>
    </source>
</evidence>
<keyword evidence="4" id="KW-0812">Transmembrane</keyword>
<feature type="transmembrane region" description="Helical" evidence="4">
    <location>
        <begin position="241"/>
        <end position="262"/>
    </location>
</feature>
<dbReference type="InterPro" id="IPR035979">
    <property type="entry name" value="RBD_domain_sf"/>
</dbReference>
<dbReference type="SUPFAM" id="SSF54928">
    <property type="entry name" value="RNA-binding domain, RBD"/>
    <property type="match status" value="2"/>
</dbReference>
<gene>
    <name evidence="7" type="primary">LOC108558895</name>
</gene>
<keyword evidence="4" id="KW-0472">Membrane</keyword>
<evidence type="ECO:0000313" key="6">
    <source>
        <dbReference type="Proteomes" id="UP000695000"/>
    </source>
</evidence>
<keyword evidence="1 2" id="KW-0694">RNA-binding</keyword>
<evidence type="ECO:0000313" key="7">
    <source>
        <dbReference type="RefSeq" id="XP_017771440.1"/>
    </source>
</evidence>
<dbReference type="SMART" id="SM00360">
    <property type="entry name" value="RRM"/>
    <property type="match status" value="3"/>
</dbReference>
<dbReference type="PROSITE" id="PS50102">
    <property type="entry name" value="RRM"/>
    <property type="match status" value="3"/>
</dbReference>
<evidence type="ECO:0000256" key="4">
    <source>
        <dbReference type="SAM" id="Phobius"/>
    </source>
</evidence>
<feature type="region of interest" description="Disordered" evidence="3">
    <location>
        <begin position="396"/>
        <end position="433"/>
    </location>
</feature>
<feature type="transmembrane region" description="Helical" evidence="4">
    <location>
        <begin position="268"/>
        <end position="288"/>
    </location>
</feature>
<accession>A0ABM1MA40</accession>
<reference evidence="7" key="1">
    <citation type="submission" date="2025-08" db="UniProtKB">
        <authorList>
            <consortium name="RefSeq"/>
        </authorList>
    </citation>
    <scope>IDENTIFICATION</scope>
    <source>
        <tissue evidence="7">Whole Larva</tissue>
    </source>
</reference>
<sequence length="479" mass="55088">MMTMEGVRYSGEASMDSIEEETTEQMMRMRLLALVKRTGYRMIQTNGQRVYSAPDADAPPKKGCEVFVGKLPRNMFEDEIVEIFEQIGPIYQLRLMMDFSGMNRGFAFVSYYSQEFANLAVDNLHDATVRSGKRIGVYKSIDNCRLFIGGIPKNIGKEEVYQGLSVYVEGIKEVIMYFSRLERGQNRGFVFVEFEEHRLAAMARRKLAPGSVIMWGVPILVDWADPLPDVNPSIMAKVKTYIFFFSFITKILTCFSPIVINFHESTMIYIRIYYSISLSLLFGNFNLFQISKLYLRNLDLESPNEALQAFLSLHVDMRKVIKLHKIMDFAFVHFVNRESAEEALYTLHGLYWKDSLIEVTWARPKFCSKVSRLTTPPDHFCTSLPPRIRKQVIKMKQEKIKKSDPQRSFGMWSQSDESPLSPQSSTDSAGSSSRCLLHVGMRPQDSFYSGFNSGYNIQQPTKMMMSDAFGRDLRTPILR</sequence>
<evidence type="ECO:0000259" key="5">
    <source>
        <dbReference type="PROSITE" id="PS50102"/>
    </source>
</evidence>
<feature type="domain" description="RRM" evidence="5">
    <location>
        <begin position="144"/>
        <end position="226"/>
    </location>
</feature>
<feature type="compositionally biased region" description="Polar residues" evidence="3">
    <location>
        <begin position="411"/>
        <end position="433"/>
    </location>
</feature>
<protein>
    <submittedName>
        <fullName evidence="7">APOBEC1 complementation factor-like</fullName>
    </submittedName>
</protein>
<name>A0ABM1MA40_NICVS</name>
<feature type="domain" description="RRM" evidence="5">
    <location>
        <begin position="64"/>
        <end position="142"/>
    </location>
</feature>
<evidence type="ECO:0000256" key="1">
    <source>
        <dbReference type="ARBA" id="ARBA00022884"/>
    </source>
</evidence>
<dbReference type="Proteomes" id="UP000695000">
    <property type="component" value="Unplaced"/>
</dbReference>
<dbReference type="CDD" id="cd12249">
    <property type="entry name" value="RRM1_hnRNPR_like"/>
    <property type="match status" value="1"/>
</dbReference>
<keyword evidence="6" id="KW-1185">Reference proteome</keyword>
<dbReference type="InterPro" id="IPR000504">
    <property type="entry name" value="RRM_dom"/>
</dbReference>
<feature type="domain" description="RRM" evidence="5">
    <location>
        <begin position="291"/>
        <end position="364"/>
    </location>
</feature>
<dbReference type="Gene3D" id="3.30.70.330">
    <property type="match status" value="3"/>
</dbReference>
<keyword evidence="4" id="KW-1133">Transmembrane helix</keyword>
<dbReference type="PANTHER" id="PTHR21245">
    <property type="entry name" value="HETEROGENEOUS NUCLEAR RIBONUCLEOPROTEIN"/>
    <property type="match status" value="1"/>
</dbReference>